<keyword evidence="5" id="KW-1185">Reference proteome</keyword>
<dbReference type="PANTHER" id="PTHR24198">
    <property type="entry name" value="ANKYRIN REPEAT AND PROTEIN KINASE DOMAIN-CONTAINING PROTEIN"/>
    <property type="match status" value="1"/>
</dbReference>
<evidence type="ECO:0000256" key="1">
    <source>
        <dbReference type="ARBA" id="ARBA00022737"/>
    </source>
</evidence>
<dbReference type="Gene3D" id="1.25.40.20">
    <property type="entry name" value="Ankyrin repeat-containing domain"/>
    <property type="match status" value="1"/>
</dbReference>
<dbReference type="InParanoid" id="A0A2N3NG75"/>
<dbReference type="InterPro" id="IPR036770">
    <property type="entry name" value="Ankyrin_rpt-contain_sf"/>
</dbReference>
<dbReference type="EMBL" id="NLAX01000008">
    <property type="protein sequence ID" value="PKS11428.1"/>
    <property type="molecule type" value="Genomic_DNA"/>
</dbReference>
<dbReference type="SMART" id="SM00248">
    <property type="entry name" value="ANK"/>
    <property type="match status" value="2"/>
</dbReference>
<keyword evidence="2 3" id="KW-0040">ANK repeat</keyword>
<dbReference type="InterPro" id="IPR002110">
    <property type="entry name" value="Ankyrin_rpt"/>
</dbReference>
<gene>
    <name evidence="4" type="ORF">jhhlp_003191</name>
</gene>
<evidence type="ECO:0000256" key="3">
    <source>
        <dbReference type="PROSITE-ProRule" id="PRU00023"/>
    </source>
</evidence>
<sequence length="81" mass="8966">MLSYIWTKDSSGRKPLLLTPWNGHEDVVKLLLNTGKVDIDSKYESGQAPLLLTSENGHEAVVKLLLNTGRTRNGHEANVKP</sequence>
<dbReference type="PANTHER" id="PTHR24198:SF165">
    <property type="entry name" value="ANKYRIN REPEAT-CONTAINING PROTEIN-RELATED"/>
    <property type="match status" value="1"/>
</dbReference>
<evidence type="ECO:0000313" key="4">
    <source>
        <dbReference type="EMBL" id="PKS11428.1"/>
    </source>
</evidence>
<organism evidence="4 5">
    <name type="scientific">Lomentospora prolificans</name>
    <dbReference type="NCBI Taxonomy" id="41688"/>
    <lineage>
        <taxon>Eukaryota</taxon>
        <taxon>Fungi</taxon>
        <taxon>Dikarya</taxon>
        <taxon>Ascomycota</taxon>
        <taxon>Pezizomycotina</taxon>
        <taxon>Sordariomycetes</taxon>
        <taxon>Hypocreomycetidae</taxon>
        <taxon>Microascales</taxon>
        <taxon>Microascaceae</taxon>
        <taxon>Lomentospora</taxon>
    </lineage>
</organism>
<dbReference type="AlphaFoldDB" id="A0A2N3NG75"/>
<dbReference type="VEuPathDB" id="FungiDB:jhhlp_003191"/>
<name>A0A2N3NG75_9PEZI</name>
<dbReference type="SUPFAM" id="SSF48403">
    <property type="entry name" value="Ankyrin repeat"/>
    <property type="match status" value="1"/>
</dbReference>
<evidence type="ECO:0000256" key="2">
    <source>
        <dbReference type="ARBA" id="ARBA00023043"/>
    </source>
</evidence>
<accession>A0A2N3NG75</accession>
<dbReference type="Proteomes" id="UP000233524">
    <property type="component" value="Unassembled WGS sequence"/>
</dbReference>
<keyword evidence="1" id="KW-0677">Repeat</keyword>
<protein>
    <submittedName>
        <fullName evidence="4">Uncharacterized protein</fullName>
    </submittedName>
</protein>
<reference evidence="4 5" key="1">
    <citation type="journal article" date="2017" name="G3 (Bethesda)">
        <title>First Draft Genome Sequence of the Pathogenic Fungus Lomentospora prolificans (Formerly Scedosporium prolificans).</title>
        <authorList>
            <person name="Luo R."/>
            <person name="Zimin A."/>
            <person name="Workman R."/>
            <person name="Fan Y."/>
            <person name="Pertea G."/>
            <person name="Grossman N."/>
            <person name="Wear M.P."/>
            <person name="Jia B."/>
            <person name="Miller H."/>
            <person name="Casadevall A."/>
            <person name="Timp W."/>
            <person name="Zhang S.X."/>
            <person name="Salzberg S.L."/>
        </authorList>
    </citation>
    <scope>NUCLEOTIDE SEQUENCE [LARGE SCALE GENOMIC DNA]</scope>
    <source>
        <strain evidence="4 5">JHH-5317</strain>
    </source>
</reference>
<evidence type="ECO:0000313" key="5">
    <source>
        <dbReference type="Proteomes" id="UP000233524"/>
    </source>
</evidence>
<dbReference type="OrthoDB" id="341259at2759"/>
<comment type="caution">
    <text evidence="4">The sequence shown here is derived from an EMBL/GenBank/DDBJ whole genome shotgun (WGS) entry which is preliminary data.</text>
</comment>
<dbReference type="PROSITE" id="PS50088">
    <property type="entry name" value="ANK_REPEAT"/>
    <property type="match status" value="1"/>
</dbReference>
<dbReference type="Pfam" id="PF12796">
    <property type="entry name" value="Ank_2"/>
    <property type="match status" value="1"/>
</dbReference>
<proteinExistence type="predicted"/>
<feature type="repeat" description="ANK" evidence="3">
    <location>
        <begin position="45"/>
        <end position="77"/>
    </location>
</feature>
<dbReference type="PROSITE" id="PS50297">
    <property type="entry name" value="ANK_REP_REGION"/>
    <property type="match status" value="1"/>
</dbReference>